<gene>
    <name evidence="1" type="ORF">CE91St3_07310</name>
</gene>
<reference evidence="1" key="1">
    <citation type="submission" date="2022-01" db="EMBL/GenBank/DDBJ databases">
        <title>Novel bile acid biosynthetic pathways are enriched in the microbiome of centenarians.</title>
        <authorList>
            <person name="Sato Y."/>
            <person name="Atarashi K."/>
            <person name="Plichta R.D."/>
            <person name="Arai Y."/>
            <person name="Sasajima S."/>
            <person name="Kearney M.S."/>
            <person name="Suda W."/>
            <person name="Takeshita K."/>
            <person name="Sasaki T."/>
            <person name="Okamoto S."/>
            <person name="Skelly N.A."/>
            <person name="Okamura Y."/>
            <person name="Vlamakis H."/>
            <person name="Li Y."/>
            <person name="Tanoue T."/>
            <person name="Takei H."/>
            <person name="Nittono H."/>
            <person name="Narushima S."/>
            <person name="Irie J."/>
            <person name="Itoh H."/>
            <person name="Moriya K."/>
            <person name="Sugiura Y."/>
            <person name="Suematsu M."/>
            <person name="Moritoki N."/>
            <person name="Shibata S."/>
            <person name="Littman R.D."/>
            <person name="Fischbach A.M."/>
            <person name="Uwamino Y."/>
            <person name="Inoue T."/>
            <person name="Honda A."/>
            <person name="Hattori M."/>
            <person name="Murai T."/>
            <person name="Xavier J.R."/>
            <person name="Hirose N."/>
            <person name="Honda K."/>
        </authorList>
    </citation>
    <scope>NUCLEOTIDE SEQUENCE</scope>
    <source>
        <strain evidence="1">CE91-St3</strain>
    </source>
</reference>
<dbReference type="InterPro" id="IPR027417">
    <property type="entry name" value="P-loop_NTPase"/>
</dbReference>
<dbReference type="EMBL" id="BQNZ01000001">
    <property type="protein sequence ID" value="GKH70868.1"/>
    <property type="molecule type" value="Genomic_DNA"/>
</dbReference>
<evidence type="ECO:0000313" key="2">
    <source>
        <dbReference type="Proteomes" id="UP001055114"/>
    </source>
</evidence>
<dbReference type="PANTHER" id="PTHR42990">
    <property type="entry name" value="ATPASE"/>
    <property type="match status" value="1"/>
</dbReference>
<dbReference type="SUPFAM" id="SSF52540">
    <property type="entry name" value="P-loop containing nucleoside triphosphate hydrolases"/>
    <property type="match status" value="1"/>
</dbReference>
<dbReference type="PANTHER" id="PTHR42990:SF1">
    <property type="entry name" value="AAA+ ATPASE DOMAIN-CONTAINING PROTEIN"/>
    <property type="match status" value="1"/>
</dbReference>
<evidence type="ECO:0000313" key="1">
    <source>
        <dbReference type="EMBL" id="GKH70868.1"/>
    </source>
</evidence>
<dbReference type="InterPro" id="IPR041682">
    <property type="entry name" value="AAA_14"/>
</dbReference>
<proteinExistence type="predicted"/>
<comment type="caution">
    <text evidence="1">The sequence shown here is derived from an EMBL/GenBank/DDBJ whole genome shotgun (WGS) entry which is preliminary data.</text>
</comment>
<organism evidence="1 2">
    <name type="scientific">Parabacteroides merdae</name>
    <dbReference type="NCBI Taxonomy" id="46503"/>
    <lineage>
        <taxon>Bacteria</taxon>
        <taxon>Pseudomonadati</taxon>
        <taxon>Bacteroidota</taxon>
        <taxon>Bacteroidia</taxon>
        <taxon>Bacteroidales</taxon>
        <taxon>Tannerellaceae</taxon>
        <taxon>Parabacteroides</taxon>
    </lineage>
</organism>
<dbReference type="Proteomes" id="UP001055114">
    <property type="component" value="Unassembled WGS sequence"/>
</dbReference>
<dbReference type="RefSeq" id="WP_005635901.1">
    <property type="nucleotide sequence ID" value="NZ_BAABYG010000001.1"/>
</dbReference>
<accession>A0A3R5W515</accession>
<name>A0A3R5W515_9BACT</name>
<protein>
    <submittedName>
        <fullName evidence="1">ATPase AAA</fullName>
    </submittedName>
</protein>
<dbReference type="OrthoDB" id="1097619at2"/>
<dbReference type="Pfam" id="PF13173">
    <property type="entry name" value="AAA_14"/>
    <property type="match status" value="1"/>
</dbReference>
<dbReference type="AlphaFoldDB" id="A0A3R5W515"/>
<sequence length="396" mass="46298">MDMFWLNHEQLLKGVNLGFQRYLSRQVKWDRRLIGIFGAKGVGKTTLLLQRIKLAYGDSHEALYLPLDNIWFQERCMLSETVRQFYEEGGRHLFLDNVHRYGSWVQAIECLHDDYPDMQIVFAAPLLVEGEKTEMPFDGKGDWYTLHTMSFREYLSYEGALDLKPVPLDELLLNHAEVTQQVMDEVNIVPIFRNYLEHGCYPFYWEDPDAFNFRLQDLVRDSIDVDLPAIRQMNNAMFRKMKQLLIQLAQEAPEFPRMQALTSKYEADNTHIHRLLGYIKEIGVLRILQVRKEDGTLARSYRSFLANTNLMASLFREMERVYVGETFFVDQMSNCGTVELLHNGDYRVNEKYTFMIGDPLMDYERIKNVENAFAAIHGQPKSVGNKIPVWALGLCY</sequence>
<dbReference type="GeneID" id="49204797"/>